<reference evidence="2" key="1">
    <citation type="submission" date="2021-05" db="EMBL/GenBank/DDBJ databases">
        <authorList>
            <person name="Pietrasiak N."/>
            <person name="Ward R."/>
            <person name="Stajich J.E."/>
            <person name="Kurbessoian T."/>
        </authorList>
    </citation>
    <scope>NUCLEOTIDE SEQUENCE</scope>
    <source>
        <strain evidence="2">GSE-TBD4-15B</strain>
    </source>
</reference>
<keyword evidence="1" id="KW-1133">Transmembrane helix</keyword>
<evidence type="ECO:0000313" key="2">
    <source>
        <dbReference type="EMBL" id="MBW4466450.1"/>
    </source>
</evidence>
<feature type="transmembrane region" description="Helical" evidence="1">
    <location>
        <begin position="38"/>
        <end position="59"/>
    </location>
</feature>
<evidence type="ECO:0000256" key="1">
    <source>
        <dbReference type="SAM" id="Phobius"/>
    </source>
</evidence>
<accession>A0A951PC26</accession>
<dbReference type="AlphaFoldDB" id="A0A951PC26"/>
<dbReference type="SUPFAM" id="SSF53474">
    <property type="entry name" value="alpha/beta-Hydrolases"/>
    <property type="match status" value="1"/>
</dbReference>
<evidence type="ECO:0000313" key="3">
    <source>
        <dbReference type="Proteomes" id="UP000707356"/>
    </source>
</evidence>
<feature type="transmembrane region" description="Helical" evidence="1">
    <location>
        <begin position="66"/>
        <end position="86"/>
    </location>
</feature>
<protein>
    <recommendedName>
        <fullName evidence="4">Alpha/beta hydrolase</fullName>
    </recommendedName>
</protein>
<keyword evidence="1" id="KW-0812">Transmembrane</keyword>
<dbReference type="InterPro" id="IPR029058">
    <property type="entry name" value="AB_hydrolase_fold"/>
</dbReference>
<gene>
    <name evidence="2" type="ORF">KME07_13580</name>
</gene>
<organism evidence="2 3">
    <name type="scientific">Pegethrix bostrychoides GSE-TBD4-15B</name>
    <dbReference type="NCBI Taxonomy" id="2839662"/>
    <lineage>
        <taxon>Bacteria</taxon>
        <taxon>Bacillati</taxon>
        <taxon>Cyanobacteriota</taxon>
        <taxon>Cyanophyceae</taxon>
        <taxon>Oculatellales</taxon>
        <taxon>Oculatellaceae</taxon>
        <taxon>Pegethrix</taxon>
    </lineage>
</organism>
<proteinExistence type="predicted"/>
<dbReference type="Proteomes" id="UP000707356">
    <property type="component" value="Unassembled WGS sequence"/>
</dbReference>
<evidence type="ECO:0008006" key="4">
    <source>
        <dbReference type="Google" id="ProtNLM"/>
    </source>
</evidence>
<dbReference type="EMBL" id="JAHHHV010000068">
    <property type="protein sequence ID" value="MBW4466450.1"/>
    <property type="molecule type" value="Genomic_DNA"/>
</dbReference>
<sequence>MAKNHSPDQPVQIVICPGIHPPALTRQFVQAVSLPTAWIYPAPAAPAYSAMQILAFLLARTGLETPLLLIGFSAGVVGAVTAANLWQALGGRVVALLAFDGWGMPLRSQFPVHRFSHDPFTHWSSALLDTAGVQPIRFYADPPVGHLNLWRAPQMTQGWAVSDQAGSRQGSGHTHYRRSNAAELVRQIIADYSPDQIT</sequence>
<keyword evidence="1" id="KW-0472">Membrane</keyword>
<reference evidence="2" key="2">
    <citation type="journal article" date="2022" name="Microbiol. Resour. Announc.">
        <title>Metagenome Sequencing to Explore Phylogenomics of Terrestrial Cyanobacteria.</title>
        <authorList>
            <person name="Ward R.D."/>
            <person name="Stajich J.E."/>
            <person name="Johansen J.R."/>
            <person name="Huntemann M."/>
            <person name="Clum A."/>
            <person name="Foster B."/>
            <person name="Foster B."/>
            <person name="Roux S."/>
            <person name="Palaniappan K."/>
            <person name="Varghese N."/>
            <person name="Mukherjee S."/>
            <person name="Reddy T.B.K."/>
            <person name="Daum C."/>
            <person name="Copeland A."/>
            <person name="Chen I.A."/>
            <person name="Ivanova N.N."/>
            <person name="Kyrpides N.C."/>
            <person name="Shapiro N."/>
            <person name="Eloe-Fadrosh E.A."/>
            <person name="Pietrasiak N."/>
        </authorList>
    </citation>
    <scope>NUCLEOTIDE SEQUENCE</scope>
    <source>
        <strain evidence="2">GSE-TBD4-15B</strain>
    </source>
</reference>
<comment type="caution">
    <text evidence="2">The sequence shown here is derived from an EMBL/GenBank/DDBJ whole genome shotgun (WGS) entry which is preliminary data.</text>
</comment>
<name>A0A951PC26_9CYAN</name>